<accession>A0A1S0UA37</accession>
<name>A0A1S0UA37_LOALO</name>
<dbReference type="RefSeq" id="XP_003136725.2">
    <property type="nucleotide sequence ID" value="XM_003136677.2"/>
</dbReference>
<dbReference type="InterPro" id="IPR005031">
    <property type="entry name" value="COQ10_START"/>
</dbReference>
<dbReference type="FunCoup" id="A0A1S0UA37">
    <property type="interactions" value="863"/>
</dbReference>
<dbReference type="PANTHER" id="PTHR12901:SF10">
    <property type="entry name" value="COENZYME Q-BINDING PROTEIN COQ10, MITOCHONDRIAL"/>
    <property type="match status" value="1"/>
</dbReference>
<dbReference type="Gene3D" id="3.30.530.20">
    <property type="match status" value="1"/>
</dbReference>
<evidence type="ECO:0000256" key="2">
    <source>
        <dbReference type="ARBA" id="ARBA00011814"/>
    </source>
</evidence>
<sequence>MILRYAYFIPRRNLFLSLKQSTNLKEYQEKRIVGYTADEMFNIAANVSEYPEFVPWCRGASIKKHSPNLFTAQLQIGFPPVCETYTSRVSTVKPSMVRSVCTDKTLFKTLESTWHFSPGRANNSRSCTLIFSLTFEFRSMFHSFLAHHFFDHVVQTMVIAFLKRAETKYGPPSFDHYKNFKVLKNPIIMVKKFKNFAPARVIMTIVVRIRSSDYFFVFHLSPKFF</sequence>
<protein>
    <submittedName>
        <fullName evidence="5">Cyclase/dehydrase</fullName>
    </submittedName>
</protein>
<comment type="function">
    <text evidence="3">Required for the function of coenzyme Q in the respiratory chain. May serve as a chaperone or may be involved in the transport of Q6 from its site of synthesis to the catalytic sites of the respiratory complexes.</text>
</comment>
<dbReference type="InParanoid" id="A0A1S0UA37"/>
<reference evidence="5" key="1">
    <citation type="submission" date="2012-04" db="EMBL/GenBank/DDBJ databases">
        <title>The Genome Sequence of Loa loa.</title>
        <authorList>
            <consortium name="The Broad Institute Genome Sequencing Platform"/>
            <consortium name="Broad Institute Genome Sequencing Center for Infectious Disease"/>
            <person name="Nutman T.B."/>
            <person name="Fink D.L."/>
            <person name="Russ C."/>
            <person name="Young S."/>
            <person name="Zeng Q."/>
            <person name="Gargeya S."/>
            <person name="Alvarado L."/>
            <person name="Berlin A."/>
            <person name="Chapman S.B."/>
            <person name="Chen Z."/>
            <person name="Freedman E."/>
            <person name="Gellesch M."/>
            <person name="Goldberg J."/>
            <person name="Griggs A."/>
            <person name="Gujja S."/>
            <person name="Heilman E.R."/>
            <person name="Heiman D."/>
            <person name="Howarth C."/>
            <person name="Mehta T."/>
            <person name="Neiman D."/>
            <person name="Pearson M."/>
            <person name="Roberts A."/>
            <person name="Saif S."/>
            <person name="Shea T."/>
            <person name="Shenoy N."/>
            <person name="Sisk P."/>
            <person name="Stolte C."/>
            <person name="Sykes S."/>
            <person name="White J."/>
            <person name="Yandava C."/>
            <person name="Haas B."/>
            <person name="Henn M.R."/>
            <person name="Nusbaum C."/>
            <person name="Birren B."/>
        </authorList>
    </citation>
    <scope>NUCLEOTIDE SEQUENCE [LARGE SCALE GENOMIC DNA]</scope>
</reference>
<dbReference type="EMBL" id="JH712161">
    <property type="protein sequence ID" value="EFO27345.2"/>
    <property type="molecule type" value="Genomic_DNA"/>
</dbReference>
<dbReference type="OrthoDB" id="292693at2759"/>
<dbReference type="CTD" id="9938509"/>
<evidence type="ECO:0000259" key="4">
    <source>
        <dbReference type="Pfam" id="PF03364"/>
    </source>
</evidence>
<organism evidence="5">
    <name type="scientific">Loa loa</name>
    <name type="common">Eye worm</name>
    <name type="synonym">Filaria loa</name>
    <dbReference type="NCBI Taxonomy" id="7209"/>
    <lineage>
        <taxon>Eukaryota</taxon>
        <taxon>Metazoa</taxon>
        <taxon>Ecdysozoa</taxon>
        <taxon>Nematoda</taxon>
        <taxon>Chromadorea</taxon>
        <taxon>Rhabditida</taxon>
        <taxon>Spirurina</taxon>
        <taxon>Spiruromorpha</taxon>
        <taxon>Filarioidea</taxon>
        <taxon>Onchocercidae</taxon>
        <taxon>Loa</taxon>
    </lineage>
</organism>
<feature type="domain" description="Coenzyme Q-binding protein COQ10 START" evidence="4">
    <location>
        <begin position="33"/>
        <end position="161"/>
    </location>
</feature>
<comment type="similarity">
    <text evidence="1">Belongs to the COQ10 family.</text>
</comment>
<dbReference type="GeneID" id="9938509"/>
<proteinExistence type="inferred from homology"/>
<dbReference type="PANTHER" id="PTHR12901">
    <property type="entry name" value="SPERM PROTEIN HOMOLOG"/>
    <property type="match status" value="1"/>
</dbReference>
<comment type="subunit">
    <text evidence="2">Interacts with coenzyme Q.</text>
</comment>
<gene>
    <name evidence="5" type="ORF">LOAG_01137</name>
</gene>
<dbReference type="CDD" id="cd07813">
    <property type="entry name" value="COQ10p_like"/>
    <property type="match status" value="1"/>
</dbReference>
<dbReference type="KEGG" id="loa:LOAG_01137"/>
<dbReference type="InterPro" id="IPR023393">
    <property type="entry name" value="START-like_dom_sf"/>
</dbReference>
<evidence type="ECO:0000256" key="1">
    <source>
        <dbReference type="ARBA" id="ARBA00006885"/>
    </source>
</evidence>
<dbReference type="GO" id="GO:0048039">
    <property type="term" value="F:ubiquinone binding"/>
    <property type="evidence" value="ECO:0007669"/>
    <property type="project" value="InterPro"/>
</dbReference>
<dbReference type="Pfam" id="PF03364">
    <property type="entry name" value="Polyketide_cyc"/>
    <property type="match status" value="1"/>
</dbReference>
<dbReference type="OMA" id="IDGPFKY"/>
<dbReference type="GO" id="GO:0045333">
    <property type="term" value="P:cellular respiration"/>
    <property type="evidence" value="ECO:0007669"/>
    <property type="project" value="InterPro"/>
</dbReference>
<dbReference type="GO" id="GO:0005739">
    <property type="term" value="C:mitochondrion"/>
    <property type="evidence" value="ECO:0007669"/>
    <property type="project" value="TreeGrafter"/>
</dbReference>
<dbReference type="InterPro" id="IPR044996">
    <property type="entry name" value="COQ10-like"/>
</dbReference>
<dbReference type="SUPFAM" id="SSF55961">
    <property type="entry name" value="Bet v1-like"/>
    <property type="match status" value="1"/>
</dbReference>
<dbReference type="AlphaFoldDB" id="A0A1S0UA37"/>
<evidence type="ECO:0000313" key="5">
    <source>
        <dbReference type="EMBL" id="EFO27345.2"/>
    </source>
</evidence>
<evidence type="ECO:0000256" key="3">
    <source>
        <dbReference type="ARBA" id="ARBA00024947"/>
    </source>
</evidence>